<sequence length="153" mass="16598">MSEEGKNRGFATDPPNQPYYGTFQGVANYYPAAPPPPPQRQPQPVVGFPQPVPPPAPYGGNYFQGYQTVPGYVVAEGTPMREHRLPCCGLGLGWFLFIAGFFLGGIPWYAGTLVLLCVQMDYREKPGLVACTVASIIAIIAVTFGVTNKAQDW</sequence>
<feature type="transmembrane region" description="Helical" evidence="2">
    <location>
        <begin position="128"/>
        <end position="147"/>
    </location>
</feature>
<dbReference type="PANTHER" id="PTHR46631">
    <property type="entry name" value="60S RIBOSOMAL PROTEIN L18A-LIKE"/>
    <property type="match status" value="1"/>
</dbReference>
<protein>
    <recommendedName>
        <fullName evidence="5">60S ribosomal protein L18a-like protein</fullName>
    </recommendedName>
</protein>
<evidence type="ECO:0000313" key="4">
    <source>
        <dbReference type="Proteomes" id="UP001293593"/>
    </source>
</evidence>
<evidence type="ECO:0008006" key="5">
    <source>
        <dbReference type="Google" id="ProtNLM"/>
    </source>
</evidence>
<dbReference type="Proteomes" id="UP001293593">
    <property type="component" value="Unassembled WGS sequence"/>
</dbReference>
<proteinExistence type="predicted"/>
<dbReference type="InterPro" id="IPR044804">
    <property type="entry name" value="Ribosomal_eL20z-like"/>
</dbReference>
<feature type="transmembrane region" description="Helical" evidence="2">
    <location>
        <begin position="92"/>
        <end position="116"/>
    </location>
</feature>
<keyword evidence="2" id="KW-0472">Membrane</keyword>
<evidence type="ECO:0000256" key="1">
    <source>
        <dbReference type="SAM" id="MobiDB-lite"/>
    </source>
</evidence>
<keyword evidence="2" id="KW-1133">Transmembrane helix</keyword>
<dbReference type="AlphaFoldDB" id="A0AAE1IWQ4"/>
<comment type="caution">
    <text evidence="3">The sequence shown here is derived from an EMBL/GenBank/DDBJ whole genome shotgun (WGS) entry which is preliminary data.</text>
</comment>
<keyword evidence="2" id="KW-0812">Transmembrane</keyword>
<dbReference type="PANTHER" id="PTHR46631:SF22">
    <property type="entry name" value="60S RIBOSOMAL PROTEIN L18A-LIKE PROTEIN"/>
    <property type="match status" value="1"/>
</dbReference>
<keyword evidence="4" id="KW-1185">Reference proteome</keyword>
<evidence type="ECO:0000256" key="2">
    <source>
        <dbReference type="SAM" id="Phobius"/>
    </source>
</evidence>
<gene>
    <name evidence="3" type="ORF">QN277_005582</name>
</gene>
<dbReference type="EMBL" id="JAWXYG010000011">
    <property type="protein sequence ID" value="KAK4259230.1"/>
    <property type="molecule type" value="Genomic_DNA"/>
</dbReference>
<evidence type="ECO:0000313" key="3">
    <source>
        <dbReference type="EMBL" id="KAK4259230.1"/>
    </source>
</evidence>
<reference evidence="3" key="1">
    <citation type="submission" date="2023-10" db="EMBL/GenBank/DDBJ databases">
        <title>Chromosome-level genome of the transformable northern wattle, Acacia crassicarpa.</title>
        <authorList>
            <person name="Massaro I."/>
            <person name="Sinha N.R."/>
            <person name="Poethig S."/>
            <person name="Leichty A.R."/>
        </authorList>
    </citation>
    <scope>NUCLEOTIDE SEQUENCE</scope>
    <source>
        <strain evidence="3">Acra3RX</strain>
        <tissue evidence="3">Leaf</tissue>
    </source>
</reference>
<accession>A0AAE1IWQ4</accession>
<feature type="compositionally biased region" description="Pro residues" evidence="1">
    <location>
        <begin position="32"/>
        <end position="41"/>
    </location>
</feature>
<organism evidence="3 4">
    <name type="scientific">Acacia crassicarpa</name>
    <name type="common">northern wattle</name>
    <dbReference type="NCBI Taxonomy" id="499986"/>
    <lineage>
        <taxon>Eukaryota</taxon>
        <taxon>Viridiplantae</taxon>
        <taxon>Streptophyta</taxon>
        <taxon>Embryophyta</taxon>
        <taxon>Tracheophyta</taxon>
        <taxon>Spermatophyta</taxon>
        <taxon>Magnoliopsida</taxon>
        <taxon>eudicotyledons</taxon>
        <taxon>Gunneridae</taxon>
        <taxon>Pentapetalae</taxon>
        <taxon>rosids</taxon>
        <taxon>fabids</taxon>
        <taxon>Fabales</taxon>
        <taxon>Fabaceae</taxon>
        <taxon>Caesalpinioideae</taxon>
        <taxon>mimosoid clade</taxon>
        <taxon>Acacieae</taxon>
        <taxon>Acacia</taxon>
    </lineage>
</organism>
<name>A0AAE1IWQ4_9FABA</name>
<feature type="region of interest" description="Disordered" evidence="1">
    <location>
        <begin position="1"/>
        <end position="52"/>
    </location>
</feature>